<dbReference type="EMBL" id="JBIMSP010000167">
    <property type="protein sequence ID" value="MFH5246103.1"/>
    <property type="molecule type" value="Genomic_DNA"/>
</dbReference>
<dbReference type="PROSITE" id="PS50994">
    <property type="entry name" value="INTEGRASE"/>
    <property type="match status" value="1"/>
</dbReference>
<feature type="non-terminal residue" evidence="2">
    <location>
        <position position="390"/>
    </location>
</feature>
<dbReference type="InterPro" id="IPR036397">
    <property type="entry name" value="RNaseH_sf"/>
</dbReference>
<evidence type="ECO:0000313" key="3">
    <source>
        <dbReference type="Proteomes" id="UP001609176"/>
    </source>
</evidence>
<proteinExistence type="predicted"/>
<dbReference type="Proteomes" id="UP001609176">
    <property type="component" value="Unassembled WGS sequence"/>
</dbReference>
<organism evidence="2 3">
    <name type="scientific">Antrihabitans spumae</name>
    <dbReference type="NCBI Taxonomy" id="3373370"/>
    <lineage>
        <taxon>Bacteria</taxon>
        <taxon>Bacillati</taxon>
        <taxon>Actinomycetota</taxon>
        <taxon>Actinomycetes</taxon>
        <taxon>Mycobacteriales</taxon>
        <taxon>Nocardiaceae</taxon>
        <taxon>Antrihabitans</taxon>
    </lineage>
</organism>
<comment type="caution">
    <text evidence="2">The sequence shown here is derived from an EMBL/GenBank/DDBJ whole genome shotgun (WGS) entry which is preliminary data.</text>
</comment>
<feature type="domain" description="Integrase catalytic" evidence="1">
    <location>
        <begin position="148"/>
        <end position="315"/>
    </location>
</feature>
<protein>
    <submittedName>
        <fullName evidence="2">DDE-type integrase/transposase/recombinase</fullName>
    </submittedName>
</protein>
<dbReference type="RefSeq" id="WP_395126765.1">
    <property type="nucleotide sequence ID" value="NZ_JBIMSP010000167.1"/>
</dbReference>
<evidence type="ECO:0000259" key="1">
    <source>
        <dbReference type="PROSITE" id="PS50994"/>
    </source>
</evidence>
<reference evidence="2 3" key="1">
    <citation type="submission" date="2024-10" db="EMBL/GenBank/DDBJ databases">
        <authorList>
            <person name="Riesco R."/>
        </authorList>
    </citation>
    <scope>NUCLEOTIDE SEQUENCE [LARGE SCALE GENOMIC DNA]</scope>
    <source>
        <strain evidence="2 3">NCIMB 15448</strain>
    </source>
</reference>
<sequence length="390" mass="43110">MPRSDALMKLLDATLILCHVEGVADAFGGSFTTWLRLHGIPRSTAYRHRARIIAEHRWIPRSRRPNTHPHATPFWVEVEIVRARLYLTFDNGAEQIAARLVQVAHDQDWAAEGWTIPCRATINNIVKRMGLVVPAPKKRPKSSYKRFCYARPRDCYQIDATVVKLADGTPVVVFEVLDDCTRTLVASLAAAAETAAGAIAAITRAFDQFGVPAIVLSDNGTAFTSRRTKGGTSKFTRVVTDAKARLIHSTPFHPQTCGKVERHHRTFKQWLAEQPAAADLVALQSLCDDYQFWYNTQRWHSAVRKTPQQAWTSASALGGPSQLPVQRDASIHRLTVSSNGVLTLGGCGISVGRIRAGQQITVLRNGDHATAYDSDGDAIGHLMLDLSKRY</sequence>
<dbReference type="PANTHER" id="PTHR35004:SF7">
    <property type="entry name" value="INTEGRASE PROTEIN"/>
    <property type="match status" value="1"/>
</dbReference>
<name>A0ABW7KUL6_9NOCA</name>
<dbReference type="Gene3D" id="3.30.420.10">
    <property type="entry name" value="Ribonuclease H-like superfamily/Ribonuclease H"/>
    <property type="match status" value="1"/>
</dbReference>
<gene>
    <name evidence="2" type="ORF">ACHIPV_30290</name>
</gene>
<evidence type="ECO:0000313" key="2">
    <source>
        <dbReference type="EMBL" id="MFH5246103.1"/>
    </source>
</evidence>
<dbReference type="InterPro" id="IPR001584">
    <property type="entry name" value="Integrase_cat-core"/>
</dbReference>
<dbReference type="Pfam" id="PF00665">
    <property type="entry name" value="rve"/>
    <property type="match status" value="1"/>
</dbReference>
<dbReference type="SUPFAM" id="SSF53098">
    <property type="entry name" value="Ribonuclease H-like"/>
    <property type="match status" value="1"/>
</dbReference>
<accession>A0ABW7KUL6</accession>
<dbReference type="PANTHER" id="PTHR35004">
    <property type="entry name" value="TRANSPOSASE RV3428C-RELATED"/>
    <property type="match status" value="1"/>
</dbReference>
<dbReference type="InterPro" id="IPR012337">
    <property type="entry name" value="RNaseH-like_sf"/>
</dbReference>